<accession>A0ABS8STX4</accession>
<dbReference type="EMBL" id="JACEIK010000805">
    <property type="protein sequence ID" value="MCD7462476.1"/>
    <property type="molecule type" value="Genomic_DNA"/>
</dbReference>
<proteinExistence type="predicted"/>
<dbReference type="Proteomes" id="UP000823775">
    <property type="component" value="Unassembled WGS sequence"/>
</dbReference>
<protein>
    <submittedName>
        <fullName evidence="1">Uncharacterized protein</fullName>
    </submittedName>
</protein>
<sequence>MTGELTKYHMIDESSLSLSPEQCTKPSPISMNILPEAQRDSLCWQVKGAEKDFQEGLITTARGHLKRSIVEEVRIIESELPKYLDIEAKYKLYGLGWMSEAICHYYPTMVCEFYANYIAILEGLRKKGQKPSKVLMQKSIPVEIDMVDISTETINRMLYWPDFIPPVSIAEFKYWMREQHNQRNWLA</sequence>
<gene>
    <name evidence="1" type="ORF">HAX54_048615</name>
</gene>
<keyword evidence="2" id="KW-1185">Reference proteome</keyword>
<name>A0ABS8STX4_DATST</name>
<evidence type="ECO:0000313" key="1">
    <source>
        <dbReference type="EMBL" id="MCD7462476.1"/>
    </source>
</evidence>
<organism evidence="1 2">
    <name type="scientific">Datura stramonium</name>
    <name type="common">Jimsonweed</name>
    <name type="synonym">Common thornapple</name>
    <dbReference type="NCBI Taxonomy" id="4076"/>
    <lineage>
        <taxon>Eukaryota</taxon>
        <taxon>Viridiplantae</taxon>
        <taxon>Streptophyta</taxon>
        <taxon>Embryophyta</taxon>
        <taxon>Tracheophyta</taxon>
        <taxon>Spermatophyta</taxon>
        <taxon>Magnoliopsida</taxon>
        <taxon>eudicotyledons</taxon>
        <taxon>Gunneridae</taxon>
        <taxon>Pentapetalae</taxon>
        <taxon>asterids</taxon>
        <taxon>lamiids</taxon>
        <taxon>Solanales</taxon>
        <taxon>Solanaceae</taxon>
        <taxon>Solanoideae</taxon>
        <taxon>Datureae</taxon>
        <taxon>Datura</taxon>
    </lineage>
</organism>
<reference evidence="1 2" key="1">
    <citation type="journal article" date="2021" name="BMC Genomics">
        <title>Datura genome reveals duplications of psychoactive alkaloid biosynthetic genes and high mutation rate following tissue culture.</title>
        <authorList>
            <person name="Rajewski A."/>
            <person name="Carter-House D."/>
            <person name="Stajich J."/>
            <person name="Litt A."/>
        </authorList>
    </citation>
    <scope>NUCLEOTIDE SEQUENCE [LARGE SCALE GENOMIC DNA]</scope>
    <source>
        <strain evidence="1">AR-01</strain>
    </source>
</reference>
<comment type="caution">
    <text evidence="1">The sequence shown here is derived from an EMBL/GenBank/DDBJ whole genome shotgun (WGS) entry which is preliminary data.</text>
</comment>
<evidence type="ECO:0000313" key="2">
    <source>
        <dbReference type="Proteomes" id="UP000823775"/>
    </source>
</evidence>